<dbReference type="AlphaFoldDB" id="A0A2H3B8R8"/>
<dbReference type="PANTHER" id="PTHR34605">
    <property type="entry name" value="PHAGE_INTEGRASE DOMAIN-CONTAINING PROTEIN"/>
    <property type="match status" value="1"/>
</dbReference>
<dbReference type="InterPro" id="IPR010998">
    <property type="entry name" value="Integrase_recombinase_N"/>
</dbReference>
<gene>
    <name evidence="3" type="ORF">ARMSODRAFT_1052750</name>
</gene>
<evidence type="ECO:0000313" key="3">
    <source>
        <dbReference type="EMBL" id="PBK65264.1"/>
    </source>
</evidence>
<proteinExistence type="predicted"/>
<accession>A0A2H3B8R8</accession>
<sequence>MAVFRPYLWHHKRAAAKKATTKRHTTTHHNTNYGTVANLPNTAHRQGERPVAEVQAVLGLAWAPGTMKGHTSGIRQFVDFCRRKAIPRNERFPVSETLLCRFAASYKGIMTADAVRNKLYGVRTLHIFHNLPYNDGILLKYTLEGIDKATPESSRKPPRPPITIEMITMLHDDLDLFDNTDSAVLALATTAFFGQIRLGELFPDAQDIRKFKGKYNPVLKDLAQPHSAHGSRKLHLPWTKTKKNRGEDVILCKQNGAADPINAMLHHIHKNRLSENSPIASYIAPNGQRMAMTAK</sequence>
<name>A0A2H3B8R8_9AGAR</name>
<dbReference type="Gene3D" id="1.10.150.130">
    <property type="match status" value="1"/>
</dbReference>
<reference evidence="4" key="1">
    <citation type="journal article" date="2017" name="Nat. Ecol. Evol.">
        <title>Genome expansion and lineage-specific genetic innovations in the forest pathogenic fungi Armillaria.</title>
        <authorList>
            <person name="Sipos G."/>
            <person name="Prasanna A.N."/>
            <person name="Walter M.C."/>
            <person name="O'Connor E."/>
            <person name="Balint B."/>
            <person name="Krizsan K."/>
            <person name="Kiss B."/>
            <person name="Hess J."/>
            <person name="Varga T."/>
            <person name="Slot J."/>
            <person name="Riley R."/>
            <person name="Boka B."/>
            <person name="Rigling D."/>
            <person name="Barry K."/>
            <person name="Lee J."/>
            <person name="Mihaltcheva S."/>
            <person name="LaButti K."/>
            <person name="Lipzen A."/>
            <person name="Waldron R."/>
            <person name="Moloney N.M."/>
            <person name="Sperisen C."/>
            <person name="Kredics L."/>
            <person name="Vagvoelgyi C."/>
            <person name="Patrignani A."/>
            <person name="Fitzpatrick D."/>
            <person name="Nagy I."/>
            <person name="Doyle S."/>
            <person name="Anderson J.B."/>
            <person name="Grigoriev I.V."/>
            <person name="Gueldener U."/>
            <person name="Muensterkoetter M."/>
            <person name="Nagy L.G."/>
        </authorList>
    </citation>
    <scope>NUCLEOTIDE SEQUENCE [LARGE SCALE GENOMIC DNA]</scope>
    <source>
        <strain evidence="4">28-4</strain>
    </source>
</reference>
<keyword evidence="1" id="KW-0238">DNA-binding</keyword>
<dbReference type="InterPro" id="IPR052925">
    <property type="entry name" value="Phage_Integrase-like_Recomb"/>
</dbReference>
<evidence type="ECO:0008006" key="5">
    <source>
        <dbReference type="Google" id="ProtNLM"/>
    </source>
</evidence>
<dbReference type="Proteomes" id="UP000218334">
    <property type="component" value="Unassembled WGS sequence"/>
</dbReference>
<dbReference type="PANTHER" id="PTHR34605:SF3">
    <property type="entry name" value="P CELL-TYPE AGGLUTINATION PROTEIN MAP4-LIKE-RELATED"/>
    <property type="match status" value="1"/>
</dbReference>
<evidence type="ECO:0000313" key="4">
    <source>
        <dbReference type="Proteomes" id="UP000218334"/>
    </source>
</evidence>
<dbReference type="GO" id="GO:0003677">
    <property type="term" value="F:DNA binding"/>
    <property type="evidence" value="ECO:0007669"/>
    <property type="project" value="UniProtKB-KW"/>
</dbReference>
<dbReference type="SUPFAM" id="SSF47823">
    <property type="entry name" value="lambda integrase-like, N-terminal domain"/>
    <property type="match status" value="1"/>
</dbReference>
<evidence type="ECO:0000256" key="2">
    <source>
        <dbReference type="SAM" id="MobiDB-lite"/>
    </source>
</evidence>
<protein>
    <recommendedName>
        <fullName evidence="5">Core-binding (CB) domain-containing protein</fullName>
    </recommendedName>
</protein>
<dbReference type="STRING" id="1076256.A0A2H3B8R8"/>
<dbReference type="EMBL" id="KZ293446">
    <property type="protein sequence ID" value="PBK65264.1"/>
    <property type="molecule type" value="Genomic_DNA"/>
</dbReference>
<feature type="region of interest" description="Disordered" evidence="2">
    <location>
        <begin position="15"/>
        <end position="39"/>
    </location>
</feature>
<feature type="compositionally biased region" description="Polar residues" evidence="2">
    <location>
        <begin position="30"/>
        <end position="39"/>
    </location>
</feature>
<feature type="compositionally biased region" description="Basic residues" evidence="2">
    <location>
        <begin position="15"/>
        <end position="27"/>
    </location>
</feature>
<organism evidence="3 4">
    <name type="scientific">Armillaria solidipes</name>
    <dbReference type="NCBI Taxonomy" id="1076256"/>
    <lineage>
        <taxon>Eukaryota</taxon>
        <taxon>Fungi</taxon>
        <taxon>Dikarya</taxon>
        <taxon>Basidiomycota</taxon>
        <taxon>Agaricomycotina</taxon>
        <taxon>Agaricomycetes</taxon>
        <taxon>Agaricomycetidae</taxon>
        <taxon>Agaricales</taxon>
        <taxon>Marasmiineae</taxon>
        <taxon>Physalacriaceae</taxon>
        <taxon>Armillaria</taxon>
    </lineage>
</organism>
<evidence type="ECO:0000256" key="1">
    <source>
        <dbReference type="ARBA" id="ARBA00023125"/>
    </source>
</evidence>
<keyword evidence="4" id="KW-1185">Reference proteome</keyword>